<protein>
    <submittedName>
        <fullName evidence="1">Uncharacterized protein</fullName>
    </submittedName>
</protein>
<evidence type="ECO:0000313" key="2">
    <source>
        <dbReference type="Proteomes" id="UP000197138"/>
    </source>
</evidence>
<accession>A0A218WP59</accession>
<name>A0A218WP59_PUNGR</name>
<sequence length="96" mass="10628">MRYQLPQEVSTTSSQKIVTAVRPLTLRLNLKPNSIFELDLKDGGLPSNFTILLDKVSEILEESQQTVSTGGAPIAEIEFQFWDDMRIGALPPATIP</sequence>
<organism evidence="1 2">
    <name type="scientific">Punica granatum</name>
    <name type="common">Pomegranate</name>
    <dbReference type="NCBI Taxonomy" id="22663"/>
    <lineage>
        <taxon>Eukaryota</taxon>
        <taxon>Viridiplantae</taxon>
        <taxon>Streptophyta</taxon>
        <taxon>Embryophyta</taxon>
        <taxon>Tracheophyta</taxon>
        <taxon>Spermatophyta</taxon>
        <taxon>Magnoliopsida</taxon>
        <taxon>eudicotyledons</taxon>
        <taxon>Gunneridae</taxon>
        <taxon>Pentapetalae</taxon>
        <taxon>rosids</taxon>
        <taxon>malvids</taxon>
        <taxon>Myrtales</taxon>
        <taxon>Lythraceae</taxon>
        <taxon>Punica</taxon>
    </lineage>
</organism>
<dbReference type="AlphaFoldDB" id="A0A218WP59"/>
<gene>
    <name evidence="1" type="ORF">CDL15_Pgr013340</name>
</gene>
<reference evidence="2" key="1">
    <citation type="journal article" date="2017" name="Plant J.">
        <title>The pomegranate (Punica granatum L.) genome and the genomics of punicalagin biosynthesis.</title>
        <authorList>
            <person name="Qin G."/>
            <person name="Xu C."/>
            <person name="Ming R."/>
            <person name="Tang H."/>
            <person name="Guyot R."/>
            <person name="Kramer E.M."/>
            <person name="Hu Y."/>
            <person name="Yi X."/>
            <person name="Qi Y."/>
            <person name="Xu X."/>
            <person name="Gao Z."/>
            <person name="Pan H."/>
            <person name="Jian J."/>
            <person name="Tian Y."/>
            <person name="Yue Z."/>
            <person name="Xu Y."/>
        </authorList>
    </citation>
    <scope>NUCLEOTIDE SEQUENCE [LARGE SCALE GENOMIC DNA]</scope>
    <source>
        <strain evidence="2">cv. Dabenzi</strain>
    </source>
</reference>
<comment type="caution">
    <text evidence="1">The sequence shown here is derived from an EMBL/GenBank/DDBJ whole genome shotgun (WGS) entry which is preliminary data.</text>
</comment>
<dbReference type="Proteomes" id="UP000197138">
    <property type="component" value="Unassembled WGS sequence"/>
</dbReference>
<proteinExistence type="predicted"/>
<evidence type="ECO:0000313" key="1">
    <source>
        <dbReference type="EMBL" id="OWM74436.1"/>
    </source>
</evidence>
<dbReference type="EMBL" id="MTKT01003779">
    <property type="protein sequence ID" value="OWM74436.1"/>
    <property type="molecule type" value="Genomic_DNA"/>
</dbReference>